<organism evidence="3 4">
    <name type="scientific">Salinimonas marina</name>
    <dbReference type="NCBI Taxonomy" id="2785918"/>
    <lineage>
        <taxon>Bacteria</taxon>
        <taxon>Pseudomonadati</taxon>
        <taxon>Pseudomonadota</taxon>
        <taxon>Gammaproteobacteria</taxon>
        <taxon>Alteromonadales</taxon>
        <taxon>Alteromonadaceae</taxon>
        <taxon>Alteromonas/Salinimonas group</taxon>
        <taxon>Salinimonas</taxon>
    </lineage>
</organism>
<evidence type="ECO:0000313" key="3">
    <source>
        <dbReference type="EMBL" id="QPG05713.1"/>
    </source>
</evidence>
<accession>A0A7S9DXD5</accession>
<sequence length="240" mass="27508">MRVLISVMLALVATFSVAEVSIKLNNQQYRFQQPVRLSQVLSIVADNQNWYWPASGFFRLDESVEPQRAEVLNLIDQLVMELEPSDERAIGLQALRQQIESWKLAKRIQRPVNYDLARVNMAQNPKLLDGKYLITLSPRPDMVYLSGLVKTPGPYQHLSGANVHQYIHNITLRADAEPDFVYVITPAGEVQKVETAYWNREYVQLMPKSQLYVPIFSYLLTPSLSELNQKVAELAVHRVL</sequence>
<proteinExistence type="predicted"/>
<dbReference type="Gene3D" id="3.10.560.10">
    <property type="entry name" value="Outer membrane lipoprotein wza domain like"/>
    <property type="match status" value="1"/>
</dbReference>
<keyword evidence="4" id="KW-1185">Reference proteome</keyword>
<evidence type="ECO:0000259" key="1">
    <source>
        <dbReference type="Pfam" id="PF06251"/>
    </source>
</evidence>
<gene>
    <name evidence="3" type="ORF">IT774_16920</name>
</gene>
<dbReference type="Pfam" id="PF20616">
    <property type="entry name" value="Caps_syn_GfcC_N"/>
    <property type="match status" value="1"/>
</dbReference>
<reference evidence="3 4" key="1">
    <citation type="submission" date="2020-11" db="EMBL/GenBank/DDBJ databases">
        <title>Complete genome sequence for Salinimonas sp. strain G2-b.</title>
        <authorList>
            <person name="Park S.-J."/>
        </authorList>
    </citation>
    <scope>NUCLEOTIDE SEQUENCE [LARGE SCALE GENOMIC DNA]</scope>
    <source>
        <strain evidence="3 4">G2-b</strain>
    </source>
</reference>
<dbReference type="Proteomes" id="UP000595095">
    <property type="component" value="Chromosome"/>
</dbReference>
<name>A0A7S9DXD5_9ALTE</name>
<feature type="domain" description="Capsule biosynthesis GfcC-like N-terminal" evidence="2">
    <location>
        <begin position="20"/>
        <end position="139"/>
    </location>
</feature>
<dbReference type="Pfam" id="PF06251">
    <property type="entry name" value="Caps_syn_GfcC_C"/>
    <property type="match status" value="1"/>
</dbReference>
<feature type="domain" description="Capsule biosynthesis GfcC-like C-terminal" evidence="1">
    <location>
        <begin position="156"/>
        <end position="238"/>
    </location>
</feature>
<dbReference type="AlphaFoldDB" id="A0A7S9DXD5"/>
<dbReference type="EMBL" id="CP064795">
    <property type="protein sequence ID" value="QPG05713.1"/>
    <property type="molecule type" value="Genomic_DNA"/>
</dbReference>
<dbReference type="InterPro" id="IPR010425">
    <property type="entry name" value="Caps_synth_GfcC-like_C"/>
</dbReference>
<evidence type="ECO:0000313" key="4">
    <source>
        <dbReference type="Proteomes" id="UP000595095"/>
    </source>
</evidence>
<evidence type="ECO:0000259" key="2">
    <source>
        <dbReference type="Pfam" id="PF20616"/>
    </source>
</evidence>
<dbReference type="RefSeq" id="WP_195810797.1">
    <property type="nucleotide sequence ID" value="NZ_CP064795.1"/>
</dbReference>
<dbReference type="KEGG" id="smaa:IT774_16920"/>
<dbReference type="InterPro" id="IPR046459">
    <property type="entry name" value="Caps_syn_GfcC_N"/>
</dbReference>
<protein>
    <submittedName>
        <fullName evidence="3">Capsule biosynthesis GfcC family protein</fullName>
    </submittedName>
</protein>